<keyword evidence="1" id="KW-0732">Signal</keyword>
<feature type="signal peptide" evidence="1">
    <location>
        <begin position="1"/>
        <end position="20"/>
    </location>
</feature>
<dbReference type="Proteomes" id="UP001054252">
    <property type="component" value="Unassembled WGS sequence"/>
</dbReference>
<protein>
    <submittedName>
        <fullName evidence="2">Uncharacterized protein</fullName>
    </submittedName>
</protein>
<sequence>MWSRELLLQLAAGLFPPTAPVFTTGELWVTVHVVIYGNSIVIRNDPNDDFSLNL</sequence>
<evidence type="ECO:0000313" key="3">
    <source>
        <dbReference type="Proteomes" id="UP001054252"/>
    </source>
</evidence>
<reference evidence="2 3" key="1">
    <citation type="journal article" date="2021" name="Commun. Biol.">
        <title>The genome of Shorea leprosula (Dipterocarpaceae) highlights the ecological relevance of drought in aseasonal tropical rainforests.</title>
        <authorList>
            <person name="Ng K.K.S."/>
            <person name="Kobayashi M.J."/>
            <person name="Fawcett J.A."/>
            <person name="Hatakeyama M."/>
            <person name="Paape T."/>
            <person name="Ng C.H."/>
            <person name="Ang C.C."/>
            <person name="Tnah L.H."/>
            <person name="Lee C.T."/>
            <person name="Nishiyama T."/>
            <person name="Sese J."/>
            <person name="O'Brien M.J."/>
            <person name="Copetti D."/>
            <person name="Mohd Noor M.I."/>
            <person name="Ong R.C."/>
            <person name="Putra M."/>
            <person name="Sireger I.Z."/>
            <person name="Indrioko S."/>
            <person name="Kosugi Y."/>
            <person name="Izuno A."/>
            <person name="Isagi Y."/>
            <person name="Lee S.L."/>
            <person name="Shimizu K.K."/>
        </authorList>
    </citation>
    <scope>NUCLEOTIDE SEQUENCE [LARGE SCALE GENOMIC DNA]</scope>
    <source>
        <strain evidence="2">214</strain>
    </source>
</reference>
<dbReference type="EMBL" id="BPVZ01000006">
    <property type="protein sequence ID" value="GKU93211.1"/>
    <property type="molecule type" value="Genomic_DNA"/>
</dbReference>
<comment type="caution">
    <text evidence="2">The sequence shown here is derived from an EMBL/GenBank/DDBJ whole genome shotgun (WGS) entry which is preliminary data.</text>
</comment>
<proteinExistence type="predicted"/>
<gene>
    <name evidence="2" type="ORF">SLEP1_g6820</name>
</gene>
<keyword evidence="3" id="KW-1185">Reference proteome</keyword>
<accession>A0AAV5I4Q6</accession>
<evidence type="ECO:0000313" key="2">
    <source>
        <dbReference type="EMBL" id="GKU93211.1"/>
    </source>
</evidence>
<dbReference type="AlphaFoldDB" id="A0AAV5I4Q6"/>
<name>A0AAV5I4Q6_9ROSI</name>
<feature type="chain" id="PRO_5043831561" evidence="1">
    <location>
        <begin position="21"/>
        <end position="54"/>
    </location>
</feature>
<organism evidence="2 3">
    <name type="scientific">Rubroshorea leprosula</name>
    <dbReference type="NCBI Taxonomy" id="152421"/>
    <lineage>
        <taxon>Eukaryota</taxon>
        <taxon>Viridiplantae</taxon>
        <taxon>Streptophyta</taxon>
        <taxon>Embryophyta</taxon>
        <taxon>Tracheophyta</taxon>
        <taxon>Spermatophyta</taxon>
        <taxon>Magnoliopsida</taxon>
        <taxon>eudicotyledons</taxon>
        <taxon>Gunneridae</taxon>
        <taxon>Pentapetalae</taxon>
        <taxon>rosids</taxon>
        <taxon>malvids</taxon>
        <taxon>Malvales</taxon>
        <taxon>Dipterocarpaceae</taxon>
        <taxon>Rubroshorea</taxon>
    </lineage>
</organism>
<evidence type="ECO:0000256" key="1">
    <source>
        <dbReference type="SAM" id="SignalP"/>
    </source>
</evidence>